<evidence type="ECO:0000313" key="2">
    <source>
        <dbReference type="EMBL" id="QJI01273.1"/>
    </source>
</evidence>
<protein>
    <submittedName>
        <fullName evidence="1">Uncharacterized protein</fullName>
    </submittedName>
</protein>
<gene>
    <name evidence="1" type="ORF">TM448A01837_0006</name>
    <name evidence="2" type="ORF">TM448B02415_0013</name>
</gene>
<evidence type="ECO:0000313" key="1">
    <source>
        <dbReference type="EMBL" id="QJA50621.1"/>
    </source>
</evidence>
<organism evidence="1">
    <name type="scientific">viral metagenome</name>
    <dbReference type="NCBI Taxonomy" id="1070528"/>
    <lineage>
        <taxon>unclassified sequences</taxon>
        <taxon>metagenomes</taxon>
        <taxon>organismal metagenomes</taxon>
    </lineage>
</organism>
<dbReference type="EMBL" id="MT144911">
    <property type="protein sequence ID" value="QJI01273.1"/>
    <property type="molecule type" value="Genomic_DNA"/>
</dbReference>
<dbReference type="AlphaFoldDB" id="A0A6H1ZT88"/>
<sequence length="181" mass="20643">MRSDNITISVILAQEEIDKVDELAGKGNRSAYLRCLIQHATGGIELKLLDVEAENRHLYSLLKEERALTRKLKERLAKKGQKIVQEIDKELVSASLEYHTWREGMLTQLGTISRELKLAWVTTQAKQYGITTVELLKILEPPVKAKDHGKKKKKIGVEDPLSLYNLLKTRETQKQSVLDLK</sequence>
<accession>A0A6H1ZT88</accession>
<proteinExistence type="predicted"/>
<name>A0A6H1ZT88_9ZZZZ</name>
<reference evidence="1" key="1">
    <citation type="submission" date="2020-03" db="EMBL/GenBank/DDBJ databases">
        <title>The deep terrestrial virosphere.</title>
        <authorList>
            <person name="Holmfeldt K."/>
            <person name="Nilsson E."/>
            <person name="Simone D."/>
            <person name="Lopez-Fernandez M."/>
            <person name="Wu X."/>
            <person name="de Brujin I."/>
            <person name="Lundin D."/>
            <person name="Andersson A."/>
            <person name="Bertilsson S."/>
            <person name="Dopson M."/>
        </authorList>
    </citation>
    <scope>NUCLEOTIDE SEQUENCE</scope>
    <source>
        <strain evidence="1">TM448A01837</strain>
        <strain evidence="2">TM448B02415</strain>
    </source>
</reference>
<dbReference type="EMBL" id="MT144207">
    <property type="protein sequence ID" value="QJA50621.1"/>
    <property type="molecule type" value="Genomic_DNA"/>
</dbReference>